<dbReference type="PROSITE" id="PS50157">
    <property type="entry name" value="ZINC_FINGER_C2H2_2"/>
    <property type="match status" value="4"/>
</dbReference>
<dbReference type="InterPro" id="IPR036236">
    <property type="entry name" value="Znf_C2H2_sf"/>
</dbReference>
<evidence type="ECO:0000259" key="9">
    <source>
        <dbReference type="PROSITE" id="PS50157"/>
    </source>
</evidence>
<dbReference type="FunFam" id="3.30.160.60:FF:000690">
    <property type="entry name" value="Zinc finger protein 354C"/>
    <property type="match status" value="1"/>
</dbReference>
<evidence type="ECO:0000256" key="4">
    <source>
        <dbReference type="ARBA" id="ARBA00022771"/>
    </source>
</evidence>
<evidence type="ECO:0000256" key="5">
    <source>
        <dbReference type="ARBA" id="ARBA00022833"/>
    </source>
</evidence>
<dbReference type="Gene3D" id="3.30.160.60">
    <property type="entry name" value="Classic Zinc Finger"/>
    <property type="match status" value="4"/>
</dbReference>
<evidence type="ECO:0000256" key="3">
    <source>
        <dbReference type="ARBA" id="ARBA00022737"/>
    </source>
</evidence>
<evidence type="ECO:0000313" key="10">
    <source>
        <dbReference type="EMBL" id="RXW15070.1"/>
    </source>
</evidence>
<feature type="domain" description="C2H2-type" evidence="9">
    <location>
        <begin position="420"/>
        <end position="449"/>
    </location>
</feature>
<dbReference type="OrthoDB" id="654211at2759"/>
<comment type="caution">
    <text evidence="10">The sequence shown here is derived from an EMBL/GenBank/DDBJ whole genome shotgun (WGS) entry which is preliminary data.</text>
</comment>
<accession>A0A4Q2D6I3</accession>
<dbReference type="FunFam" id="3.30.160.60:FF:000125">
    <property type="entry name" value="Putative zinc finger protein 143"/>
    <property type="match status" value="1"/>
</dbReference>
<dbReference type="AlphaFoldDB" id="A0A4Q2D6I3"/>
<feature type="region of interest" description="Disordered" evidence="8">
    <location>
        <begin position="148"/>
        <end position="251"/>
    </location>
</feature>
<reference evidence="10 11" key="1">
    <citation type="submission" date="2019-01" db="EMBL/GenBank/DDBJ databases">
        <title>Draft genome sequence of Psathyrella aberdarensis IHI B618.</title>
        <authorList>
            <person name="Buettner E."/>
            <person name="Kellner H."/>
        </authorList>
    </citation>
    <scope>NUCLEOTIDE SEQUENCE [LARGE SCALE GENOMIC DNA]</scope>
    <source>
        <strain evidence="10 11">IHI B618</strain>
    </source>
</reference>
<organism evidence="10 11">
    <name type="scientific">Candolleomyces aberdarensis</name>
    <dbReference type="NCBI Taxonomy" id="2316362"/>
    <lineage>
        <taxon>Eukaryota</taxon>
        <taxon>Fungi</taxon>
        <taxon>Dikarya</taxon>
        <taxon>Basidiomycota</taxon>
        <taxon>Agaricomycotina</taxon>
        <taxon>Agaricomycetes</taxon>
        <taxon>Agaricomycetidae</taxon>
        <taxon>Agaricales</taxon>
        <taxon>Agaricineae</taxon>
        <taxon>Psathyrellaceae</taxon>
        <taxon>Candolleomyces</taxon>
    </lineage>
</organism>
<proteinExistence type="predicted"/>
<dbReference type="PANTHER" id="PTHR23235:SF120">
    <property type="entry name" value="KRUPPEL-LIKE FACTOR 15"/>
    <property type="match status" value="1"/>
</dbReference>
<evidence type="ECO:0000256" key="1">
    <source>
        <dbReference type="ARBA" id="ARBA00004123"/>
    </source>
</evidence>
<evidence type="ECO:0000256" key="2">
    <source>
        <dbReference type="ARBA" id="ARBA00022723"/>
    </source>
</evidence>
<dbReference type="Pfam" id="PF00096">
    <property type="entry name" value="zf-C2H2"/>
    <property type="match status" value="4"/>
</dbReference>
<dbReference type="SUPFAM" id="SSF57667">
    <property type="entry name" value="beta-beta-alpha zinc fingers"/>
    <property type="match status" value="2"/>
</dbReference>
<name>A0A4Q2D6I3_9AGAR</name>
<sequence>MDAEDNVLDLSDVVHDDTIADDADPGSPVRHQHSHESRSPEFDHPTSLLSPLHDTYNVSEHSSNHISTPDYSVEMLEREIATLLHQNASAASAALLNAAAQQRQANLEISRGSNASIDGGQSNANGIQSLAPSLSGLVAVLQAMQTRGVSEQGRDSLPKEQAPTRTAPAFHSLTASDSQDDSSPRKKRRGAQNGSDGSAYLFSEDEHASDGENIGGEEEAVRSPSQEHEPSGSSSVGNPINDLPPVSVSGEFSDINDILSHFSAQFDPDASHPSPHSLSTPDASPVISHSRPVETEQGLPPSTTQPPAPTGQVSVLVPSNRQDTSQPIASTSTSPPTVSESPTKKSAKRTKDKEKGPNQHVCDHENCHKSFTRRSDLARHMRIHTGERPFVCTYGGCGKTFIQRSALHVHSRVHTGEKPHCCEYPACGKTFGDSSSLARHRRTHTGKRPYKCQAPTCEKTFTRRTTLTTHMRTHDPNWEPDPTVKYNFKGKKRKLDDDDEQDLVESVRTISALFQTGDPSGTSTDPHVPFEAQVASISAEIAAAIAQAQSRAYDDDEEDEDEDDEGEEESGSGQEMAAPETIGPNTSGIRGLSNEAGSLKTLDSATREEDEDSDTFPQPLRARKSKETLTAAGIKRKR</sequence>
<dbReference type="PROSITE" id="PS00028">
    <property type="entry name" value="ZINC_FINGER_C2H2_1"/>
    <property type="match status" value="4"/>
</dbReference>
<keyword evidence="2" id="KW-0479">Metal-binding</keyword>
<keyword evidence="11" id="KW-1185">Reference proteome</keyword>
<dbReference type="GO" id="GO:0000978">
    <property type="term" value="F:RNA polymerase II cis-regulatory region sequence-specific DNA binding"/>
    <property type="evidence" value="ECO:0007669"/>
    <property type="project" value="TreeGrafter"/>
</dbReference>
<feature type="compositionally biased region" description="Basic and acidic residues" evidence="8">
    <location>
        <begin position="219"/>
        <end position="230"/>
    </location>
</feature>
<gene>
    <name evidence="10" type="ORF">EST38_g10786</name>
</gene>
<evidence type="ECO:0000313" key="11">
    <source>
        <dbReference type="Proteomes" id="UP000290288"/>
    </source>
</evidence>
<feature type="region of interest" description="Disordered" evidence="8">
    <location>
        <begin position="1"/>
        <end position="53"/>
    </location>
</feature>
<evidence type="ECO:0000256" key="8">
    <source>
        <dbReference type="SAM" id="MobiDB-lite"/>
    </source>
</evidence>
<feature type="compositionally biased region" description="Polar residues" evidence="8">
    <location>
        <begin position="311"/>
        <end position="323"/>
    </location>
</feature>
<feature type="domain" description="C2H2-type" evidence="9">
    <location>
        <begin position="390"/>
        <end position="419"/>
    </location>
</feature>
<dbReference type="SMART" id="SM00355">
    <property type="entry name" value="ZnF_C2H2"/>
    <property type="match status" value="4"/>
</dbReference>
<comment type="subcellular location">
    <subcellularLocation>
        <location evidence="1">Nucleus</location>
    </subcellularLocation>
</comment>
<dbReference type="GO" id="GO:0005634">
    <property type="term" value="C:nucleus"/>
    <property type="evidence" value="ECO:0007669"/>
    <property type="project" value="UniProtKB-SubCell"/>
</dbReference>
<dbReference type="STRING" id="2316362.A0A4Q2D6I3"/>
<dbReference type="FunFam" id="3.30.160.60:FF:000744">
    <property type="entry name" value="zinc finger E-box-binding homeobox 1"/>
    <property type="match status" value="1"/>
</dbReference>
<feature type="region of interest" description="Disordered" evidence="8">
    <location>
        <begin position="264"/>
        <end position="364"/>
    </location>
</feature>
<feature type="compositionally biased region" description="Acidic residues" evidence="8">
    <location>
        <begin position="554"/>
        <end position="570"/>
    </location>
</feature>
<feature type="domain" description="C2H2-type" evidence="9">
    <location>
        <begin position="360"/>
        <end position="389"/>
    </location>
</feature>
<dbReference type="GO" id="GO:0008270">
    <property type="term" value="F:zinc ion binding"/>
    <property type="evidence" value="ECO:0007669"/>
    <property type="project" value="UniProtKB-KW"/>
</dbReference>
<protein>
    <recommendedName>
        <fullName evidence="9">C2H2-type domain-containing protein</fullName>
    </recommendedName>
</protein>
<dbReference type="FunFam" id="3.30.160.60:FF:000072">
    <property type="entry name" value="zinc finger protein 143 isoform X1"/>
    <property type="match status" value="1"/>
</dbReference>
<keyword evidence="4 7" id="KW-0863">Zinc-finger</keyword>
<evidence type="ECO:0000256" key="7">
    <source>
        <dbReference type="PROSITE-ProRule" id="PRU00042"/>
    </source>
</evidence>
<dbReference type="Proteomes" id="UP000290288">
    <property type="component" value="Unassembled WGS sequence"/>
</dbReference>
<evidence type="ECO:0000256" key="6">
    <source>
        <dbReference type="ARBA" id="ARBA00023242"/>
    </source>
</evidence>
<dbReference type="InterPro" id="IPR013087">
    <property type="entry name" value="Znf_C2H2_type"/>
</dbReference>
<feature type="compositionally biased region" description="Basic and acidic residues" evidence="8">
    <location>
        <begin position="34"/>
        <end position="44"/>
    </location>
</feature>
<feature type="compositionally biased region" description="Low complexity" evidence="8">
    <location>
        <begin position="324"/>
        <end position="341"/>
    </location>
</feature>
<dbReference type="PANTHER" id="PTHR23235">
    <property type="entry name" value="KRUEPPEL-LIKE TRANSCRIPTION FACTOR"/>
    <property type="match status" value="1"/>
</dbReference>
<feature type="compositionally biased region" description="Basic and acidic residues" evidence="8">
    <location>
        <begin position="349"/>
        <end position="364"/>
    </location>
</feature>
<feature type="region of interest" description="Disordered" evidence="8">
    <location>
        <begin position="547"/>
        <end position="638"/>
    </location>
</feature>
<feature type="domain" description="C2H2-type" evidence="9">
    <location>
        <begin position="450"/>
        <end position="479"/>
    </location>
</feature>
<dbReference type="GO" id="GO:0000981">
    <property type="term" value="F:DNA-binding transcription factor activity, RNA polymerase II-specific"/>
    <property type="evidence" value="ECO:0007669"/>
    <property type="project" value="UniProtKB-ARBA"/>
</dbReference>
<keyword evidence="6" id="KW-0539">Nucleus</keyword>
<keyword evidence="3" id="KW-0677">Repeat</keyword>
<dbReference type="EMBL" id="SDEE01000604">
    <property type="protein sequence ID" value="RXW15070.1"/>
    <property type="molecule type" value="Genomic_DNA"/>
</dbReference>
<keyword evidence="5" id="KW-0862">Zinc</keyword>